<sequence length="229" mass="25881">MVVFACGGSCPRDKFLDSRSLNKHRSVCLIFQRHQVNSTRKRQELAEKRKALKDTRKALPAQGLGSRQRPTHEQRVRPASDIPDQRSIPSQSSLPGPSGTGVSHVDSAAIVDPSLYVNDSMDVDECSDNRRWDNGEPPIVIPQPISQRPMATDSERIRPRRNIRLPARYRDELPVPMAPVTRPPPQSQSAASIVRRVILHVRDTIRTQTHLCEPKTYLIRLENAPNQLR</sequence>
<dbReference type="Proteomes" id="UP000790709">
    <property type="component" value="Unassembled WGS sequence"/>
</dbReference>
<evidence type="ECO:0000313" key="1">
    <source>
        <dbReference type="EMBL" id="KAH7917107.1"/>
    </source>
</evidence>
<comment type="caution">
    <text evidence="1">The sequence shown here is derived from an EMBL/GenBank/DDBJ whole genome shotgun (WGS) entry which is preliminary data.</text>
</comment>
<dbReference type="EMBL" id="MU267271">
    <property type="protein sequence ID" value="KAH7917107.1"/>
    <property type="molecule type" value="Genomic_DNA"/>
</dbReference>
<proteinExistence type="predicted"/>
<keyword evidence="2" id="KW-1185">Reference proteome</keyword>
<gene>
    <name evidence="1" type="ORF">BV22DRAFT_1135695</name>
</gene>
<name>A0ACB8AUS5_9AGAM</name>
<accession>A0ACB8AUS5</accession>
<reference evidence="1" key="1">
    <citation type="journal article" date="2021" name="New Phytol.">
        <title>Evolutionary innovations through gain and loss of genes in the ectomycorrhizal Boletales.</title>
        <authorList>
            <person name="Wu G."/>
            <person name="Miyauchi S."/>
            <person name="Morin E."/>
            <person name="Kuo A."/>
            <person name="Drula E."/>
            <person name="Varga T."/>
            <person name="Kohler A."/>
            <person name="Feng B."/>
            <person name="Cao Y."/>
            <person name="Lipzen A."/>
            <person name="Daum C."/>
            <person name="Hundley H."/>
            <person name="Pangilinan J."/>
            <person name="Johnson J."/>
            <person name="Barry K."/>
            <person name="LaButti K."/>
            <person name="Ng V."/>
            <person name="Ahrendt S."/>
            <person name="Min B."/>
            <person name="Choi I.G."/>
            <person name="Park H."/>
            <person name="Plett J.M."/>
            <person name="Magnuson J."/>
            <person name="Spatafora J.W."/>
            <person name="Nagy L.G."/>
            <person name="Henrissat B."/>
            <person name="Grigoriev I.V."/>
            <person name="Yang Z.L."/>
            <person name="Xu J."/>
            <person name="Martin F.M."/>
        </authorList>
    </citation>
    <scope>NUCLEOTIDE SEQUENCE</scope>
    <source>
        <strain evidence="1">KUC20120723A-06</strain>
    </source>
</reference>
<organism evidence="1 2">
    <name type="scientific">Leucogyrophana mollusca</name>
    <dbReference type="NCBI Taxonomy" id="85980"/>
    <lineage>
        <taxon>Eukaryota</taxon>
        <taxon>Fungi</taxon>
        <taxon>Dikarya</taxon>
        <taxon>Basidiomycota</taxon>
        <taxon>Agaricomycotina</taxon>
        <taxon>Agaricomycetes</taxon>
        <taxon>Agaricomycetidae</taxon>
        <taxon>Boletales</taxon>
        <taxon>Boletales incertae sedis</taxon>
        <taxon>Leucogyrophana</taxon>
    </lineage>
</organism>
<evidence type="ECO:0000313" key="2">
    <source>
        <dbReference type="Proteomes" id="UP000790709"/>
    </source>
</evidence>
<protein>
    <submittedName>
        <fullName evidence="1">Uncharacterized protein</fullName>
    </submittedName>
</protein>